<dbReference type="Pfam" id="PF04818">
    <property type="entry name" value="CID"/>
    <property type="match status" value="1"/>
</dbReference>
<dbReference type="PROSITE" id="PS51391">
    <property type="entry name" value="CID"/>
    <property type="match status" value="1"/>
</dbReference>
<gene>
    <name evidence="11" type="ORF">K2173_002994</name>
</gene>
<dbReference type="GO" id="GO:0009908">
    <property type="term" value="P:flower development"/>
    <property type="evidence" value="ECO:0007669"/>
    <property type="project" value="UniProtKB-KW"/>
</dbReference>
<dbReference type="Gene3D" id="2.30.30.140">
    <property type="match status" value="1"/>
</dbReference>
<dbReference type="CDD" id="cd20147">
    <property type="entry name" value="PWWP_HULK"/>
    <property type="match status" value="1"/>
</dbReference>
<dbReference type="SUPFAM" id="SSF63748">
    <property type="entry name" value="Tudor/PWWP/MBT"/>
    <property type="match status" value="1"/>
</dbReference>
<protein>
    <recommendedName>
        <fullName evidence="13">HUA2-like protein 3</fullName>
    </recommendedName>
</protein>
<dbReference type="InterPro" id="IPR006569">
    <property type="entry name" value="CID_dom"/>
</dbReference>
<keyword evidence="2" id="KW-0217">Developmental protein</keyword>
<feature type="region of interest" description="Disordered" evidence="8">
    <location>
        <begin position="1223"/>
        <end position="1258"/>
    </location>
</feature>
<feature type="region of interest" description="Disordered" evidence="8">
    <location>
        <begin position="1035"/>
        <end position="1054"/>
    </location>
</feature>
<evidence type="ECO:0000256" key="3">
    <source>
        <dbReference type="ARBA" id="ARBA00022664"/>
    </source>
</evidence>
<dbReference type="Pfam" id="PF00855">
    <property type="entry name" value="PWWP"/>
    <property type="match status" value="1"/>
</dbReference>
<dbReference type="PROSITE" id="PS50812">
    <property type="entry name" value="PWWP"/>
    <property type="match status" value="1"/>
</dbReference>
<comment type="caution">
    <text evidence="11">The sequence shown here is derived from an EMBL/GenBank/DDBJ whole genome shotgun (WGS) entry which is preliminary data.</text>
</comment>
<evidence type="ECO:0000259" key="9">
    <source>
        <dbReference type="PROSITE" id="PS50812"/>
    </source>
</evidence>
<feature type="compositionally biased region" description="Acidic residues" evidence="8">
    <location>
        <begin position="1035"/>
        <end position="1044"/>
    </location>
</feature>
<reference evidence="11 12" key="1">
    <citation type="submission" date="2021-09" db="EMBL/GenBank/DDBJ databases">
        <title>Genomic insights and catalytic innovation underlie evolution of tropane alkaloids biosynthesis.</title>
        <authorList>
            <person name="Wang Y.-J."/>
            <person name="Tian T."/>
            <person name="Huang J.-P."/>
            <person name="Huang S.-X."/>
        </authorList>
    </citation>
    <scope>NUCLEOTIDE SEQUENCE [LARGE SCALE GENOMIC DNA]</scope>
    <source>
        <strain evidence="11">KIB-2018</strain>
        <tissue evidence="11">Leaf</tissue>
    </source>
</reference>
<feature type="region of interest" description="Disordered" evidence="8">
    <location>
        <begin position="1116"/>
        <end position="1157"/>
    </location>
</feature>
<evidence type="ECO:0000256" key="1">
    <source>
        <dbReference type="ARBA" id="ARBA00004123"/>
    </source>
</evidence>
<keyword evidence="12" id="KW-1185">Reference proteome</keyword>
<dbReference type="EMBL" id="JAIWQS010000012">
    <property type="protein sequence ID" value="KAJ8748357.1"/>
    <property type="molecule type" value="Genomic_DNA"/>
</dbReference>
<evidence type="ECO:0000256" key="2">
    <source>
        <dbReference type="ARBA" id="ARBA00022473"/>
    </source>
</evidence>
<keyword evidence="5" id="KW-0287">Flowering</keyword>
<feature type="region of interest" description="Disordered" evidence="8">
    <location>
        <begin position="257"/>
        <end position="286"/>
    </location>
</feature>
<dbReference type="InterPro" id="IPR008942">
    <property type="entry name" value="ENTH_VHS"/>
</dbReference>
<evidence type="ECO:0008006" key="13">
    <source>
        <dbReference type="Google" id="ProtNLM"/>
    </source>
</evidence>
<dbReference type="Proteomes" id="UP001159364">
    <property type="component" value="Linkage Group LG12"/>
</dbReference>
<dbReference type="InterPro" id="IPR000313">
    <property type="entry name" value="PWWP_dom"/>
</dbReference>
<keyword evidence="3" id="KW-0507">mRNA processing</keyword>
<feature type="compositionally biased region" description="Pro residues" evidence="8">
    <location>
        <begin position="1122"/>
        <end position="1152"/>
    </location>
</feature>
<dbReference type="PANTHER" id="PTHR12550">
    <property type="entry name" value="HEPATOMA-DERIVED GROWTH FACTOR-RELATED"/>
    <property type="match status" value="1"/>
</dbReference>
<evidence type="ECO:0000256" key="6">
    <source>
        <dbReference type="ARBA" id="ARBA00023163"/>
    </source>
</evidence>
<feature type="domain" description="CID" evidence="10">
    <location>
        <begin position="839"/>
        <end position="980"/>
    </location>
</feature>
<dbReference type="PANTHER" id="PTHR12550:SF49">
    <property type="entry name" value="PROTEIN HUA2-LIKE 2-RELATED"/>
    <property type="match status" value="1"/>
</dbReference>
<accession>A0AAV8S835</accession>
<sequence>MAPSRRRGGGKASTAPARREWKVGDLVLAKLKGYPSWPAMVSEPEKWGFQPDWKKVLVYFFGTQQIAFCNPADVEEFTEETKQSLQSKRQGKGADFVRAVREIIDSYEKSKKHDQIDDLNPIDGVSNANGGISEELLSHFELKDQSESSRTIIAGLHDPSPLTSNAQDAVQVSSLHEEPLATDNTMDTGRPIVTTYISRKRSGNIRSRKCVAENKTTALERTRSSSLLESCRSNDPSKFNGNVLTDILQGSLRRNKQIGKSPDADCNHVGSPAFVSSDSIEDNDSDSLTLNEESAVDSSCKLGHSESPVECLEGDAELSKGLDFHIKAVIIKKKRKPSRKRLTNEAGDPIVKDEKEAVLEAHNSIQTAQNACTNFNERCGKEEGDEHLPLVKRARVRMGKPSPLKVEKSGFSQAEEKYSNEFPAEQIDMHNNISQVVVSNHFEQNSPSRDSYIDCPPDRDSFQATRVLQKLSPPKECTEGLGNGSRLLKVQESQSFGCSADGEAVLPPSKRLHRALEAMSANAAEEAEPCAEISKTRMEINCDSISTTQSSLTVIGVKEVKDLEEGIVGSLDCIASAVCCHSDTVIEADTCNLSVENPKRKEPSRDICVEAMAADDSKDDYTICVGVQTASPVHLRPDRDGEKTVLHSNQQSQQHLVLAEHEDNSENVELKDFGRENSARSFEELEQCGPIPVLMSQACEASRTPIGSMNVLKHSAGDTTSESFRSAIEDGIQVNVLCGLGKDVKPDHLSKSQVLTVQLSPLQTDEMESPKRQSPPTTLLCHVSTAESANFTENSSRSSPTVQLQQKKPLYSSVGDENKFETTMPLQPKSVGKWCNPTEAHVALSSFEGMLGSLTRTKESIARATRLAIDCAKFGISSKVVEILARSLETESNLHKRVDLFFLVDSITQCSRGLKGDFGGIYPSAIQAALPRLLSAAAPAGSYAHENRRQCMKVLRLWLERRILPESVVRHHMRELDSLGDFSSARPYSRRSARTERSLDDPVRDMEGMLVDEYGSNSSFQLPGFCMPRMLKDEDEVSDSDGESFEPVTPEHKCEASEEHESILAVEKHRHILEDVDGELEMEDVAPPSEIEIHSTANKARDCAAQNTHHQNKLCFTVSHGPPLPQDIPPSSPPLPLSPPPPPPPLPPPPSIRPSFDVQDDLRQFVPQQSIASRINKSVLNGGDYNAPECRDQLRNQACDSTASCTSFSVRSIRDVQHSDDLSFRHKSYPPRPPHQPPSNHFSYVPSDHHMRCRRGTPPPSYSHRYNALHNTDGGNHYNNHERMRRTPYEMNENWRYPPPHFHGQRYPEEAKSSYGSGPYGGLPKEPSRYPHHEWEFPFRGTRHRNFASFRPTCEGEVAVANAFLSSLD</sequence>
<dbReference type="FunFam" id="1.25.40.90:FF:000037">
    <property type="entry name" value="Enhancer of ag-4 2"/>
    <property type="match status" value="1"/>
</dbReference>
<dbReference type="GO" id="GO:0006397">
    <property type="term" value="P:mRNA processing"/>
    <property type="evidence" value="ECO:0007669"/>
    <property type="project" value="UniProtKB-KW"/>
</dbReference>
<evidence type="ECO:0000256" key="7">
    <source>
        <dbReference type="ARBA" id="ARBA00023242"/>
    </source>
</evidence>
<evidence type="ECO:0000256" key="4">
    <source>
        <dbReference type="ARBA" id="ARBA00023015"/>
    </source>
</evidence>
<keyword evidence="6" id="KW-0804">Transcription</keyword>
<organism evidence="11 12">
    <name type="scientific">Erythroxylum novogranatense</name>
    <dbReference type="NCBI Taxonomy" id="1862640"/>
    <lineage>
        <taxon>Eukaryota</taxon>
        <taxon>Viridiplantae</taxon>
        <taxon>Streptophyta</taxon>
        <taxon>Embryophyta</taxon>
        <taxon>Tracheophyta</taxon>
        <taxon>Spermatophyta</taxon>
        <taxon>Magnoliopsida</taxon>
        <taxon>eudicotyledons</taxon>
        <taxon>Gunneridae</taxon>
        <taxon>Pentapetalae</taxon>
        <taxon>rosids</taxon>
        <taxon>fabids</taxon>
        <taxon>Malpighiales</taxon>
        <taxon>Erythroxylaceae</taxon>
        <taxon>Erythroxylum</taxon>
    </lineage>
</organism>
<dbReference type="SMART" id="SM00582">
    <property type="entry name" value="RPR"/>
    <property type="match status" value="1"/>
</dbReference>
<proteinExistence type="predicted"/>
<evidence type="ECO:0000256" key="5">
    <source>
        <dbReference type="ARBA" id="ARBA00023089"/>
    </source>
</evidence>
<keyword evidence="7" id="KW-0539">Nucleus</keyword>
<evidence type="ECO:0000259" key="10">
    <source>
        <dbReference type="PROSITE" id="PS51391"/>
    </source>
</evidence>
<evidence type="ECO:0000313" key="11">
    <source>
        <dbReference type="EMBL" id="KAJ8748357.1"/>
    </source>
</evidence>
<dbReference type="SMART" id="SM00293">
    <property type="entry name" value="PWWP"/>
    <property type="match status" value="1"/>
</dbReference>
<name>A0AAV8S835_9ROSI</name>
<evidence type="ECO:0000256" key="8">
    <source>
        <dbReference type="SAM" id="MobiDB-lite"/>
    </source>
</evidence>
<feature type="domain" description="PWWP" evidence="9">
    <location>
        <begin position="23"/>
        <end position="80"/>
    </location>
</feature>
<dbReference type="Gene3D" id="1.25.40.90">
    <property type="match status" value="1"/>
</dbReference>
<evidence type="ECO:0000313" key="12">
    <source>
        <dbReference type="Proteomes" id="UP001159364"/>
    </source>
</evidence>
<dbReference type="GO" id="GO:0005634">
    <property type="term" value="C:nucleus"/>
    <property type="evidence" value="ECO:0007669"/>
    <property type="project" value="UniProtKB-SubCell"/>
</dbReference>
<comment type="subcellular location">
    <subcellularLocation>
        <location evidence="1">Nucleus</location>
    </subcellularLocation>
</comment>
<keyword evidence="4" id="KW-0805">Transcription regulation</keyword>